<proteinExistence type="predicted"/>
<feature type="transmembrane region" description="Helical" evidence="1">
    <location>
        <begin position="61"/>
        <end position="87"/>
    </location>
</feature>
<dbReference type="HOGENOM" id="CLU_1823836_0_0_11"/>
<dbReference type="RefSeq" id="WP_012686889.1">
    <property type="nucleotide sequence ID" value="NC_012520.1"/>
</dbReference>
<keyword evidence="1" id="KW-0472">Membrane</keyword>
<protein>
    <submittedName>
        <fullName evidence="2">Hypothetical membrane protein</fullName>
    </submittedName>
</protein>
<feature type="transmembrane region" description="Helical" evidence="1">
    <location>
        <begin position="107"/>
        <end position="126"/>
    </location>
</feature>
<evidence type="ECO:0000313" key="3">
    <source>
        <dbReference type="Proteomes" id="UP000002212"/>
    </source>
</evidence>
<geneLocation type="plasmid" evidence="2 3">
    <name>pROB01</name>
</geneLocation>
<dbReference type="AlphaFoldDB" id="C1BD52"/>
<evidence type="ECO:0000313" key="2">
    <source>
        <dbReference type="EMBL" id="BAH55796.1"/>
    </source>
</evidence>
<dbReference type="Proteomes" id="UP000002212">
    <property type="component" value="Plasmid pROB01"/>
</dbReference>
<feature type="transmembrane region" description="Helical" evidence="1">
    <location>
        <begin position="12"/>
        <end position="40"/>
    </location>
</feature>
<reference evidence="2 3" key="1">
    <citation type="submission" date="2009-03" db="EMBL/GenBank/DDBJ databases">
        <title>Comparison of the complete genome sequences of Rhodococcus erythropolis PR4 and Rhodococcus opacus B4.</title>
        <authorList>
            <person name="Takarada H."/>
            <person name="Sekine M."/>
            <person name="Hosoyama A."/>
            <person name="Yamada R."/>
            <person name="Fujisawa T."/>
            <person name="Omata S."/>
            <person name="Shimizu A."/>
            <person name="Tsukatani N."/>
            <person name="Tanikawa S."/>
            <person name="Fujita N."/>
            <person name="Harayama S."/>
        </authorList>
    </citation>
    <scope>NUCLEOTIDE SEQUENCE [LARGE SCALE GENOMIC DNA]</scope>
    <source>
        <strain evidence="2 3">B4</strain>
        <plasmid evidence="2 3">pROB01</plasmid>
    </source>
</reference>
<gene>
    <name evidence="2" type="ordered locus">ROP_pROB01-02970</name>
</gene>
<dbReference type="KEGG" id="rop:ROP_pROB01-02970"/>
<accession>C1BD52</accession>
<dbReference type="EMBL" id="AP011116">
    <property type="protein sequence ID" value="BAH55796.1"/>
    <property type="molecule type" value="Genomic_DNA"/>
</dbReference>
<name>C1BD52_RHOOB</name>
<sequence>MPTAHPGDLRPVGGVAATIGALLTTWVTFVPCFVFIFLGATTSSGSATHPTSALSGITSTFGMSTWSAAVVGVIANLAFCFAVHALFDASLRHGGRSTLLVPDPDTIRPVVAVIAAAAGVMIYRAGAGRRLPAARREDTDR</sequence>
<keyword evidence="1" id="KW-1133">Transmembrane helix</keyword>
<dbReference type="PATRIC" id="fig|632772.20.peg.8032"/>
<organism evidence="2 3">
    <name type="scientific">Rhodococcus opacus (strain B4)</name>
    <dbReference type="NCBI Taxonomy" id="632772"/>
    <lineage>
        <taxon>Bacteria</taxon>
        <taxon>Bacillati</taxon>
        <taxon>Actinomycetota</taxon>
        <taxon>Actinomycetes</taxon>
        <taxon>Mycobacteriales</taxon>
        <taxon>Nocardiaceae</taxon>
        <taxon>Rhodococcus</taxon>
    </lineage>
</organism>
<keyword evidence="2" id="KW-0614">Plasmid</keyword>
<evidence type="ECO:0000256" key="1">
    <source>
        <dbReference type="SAM" id="Phobius"/>
    </source>
</evidence>
<keyword evidence="1" id="KW-0812">Transmembrane</keyword>